<dbReference type="EMBL" id="GBXM01079273">
    <property type="protein sequence ID" value="JAH29304.1"/>
    <property type="molecule type" value="Transcribed_RNA"/>
</dbReference>
<name>A0A0E9RJQ5_ANGAN</name>
<dbReference type="AlphaFoldDB" id="A0A0E9RJQ5"/>
<sequence length="48" mass="5387">MYFSALVFPQHLASDSDILPEKYNSQRNICVKRVHTKNTAGGYKASLS</sequence>
<proteinExistence type="predicted"/>
<reference evidence="1" key="1">
    <citation type="submission" date="2014-11" db="EMBL/GenBank/DDBJ databases">
        <authorList>
            <person name="Amaro Gonzalez C."/>
        </authorList>
    </citation>
    <scope>NUCLEOTIDE SEQUENCE</scope>
</reference>
<protein>
    <submittedName>
        <fullName evidence="1">Uncharacterized protein</fullName>
    </submittedName>
</protein>
<evidence type="ECO:0000313" key="1">
    <source>
        <dbReference type="EMBL" id="JAH29304.1"/>
    </source>
</evidence>
<accession>A0A0E9RJQ5</accession>
<reference evidence="1" key="2">
    <citation type="journal article" date="2015" name="Fish Shellfish Immunol.">
        <title>Early steps in the European eel (Anguilla anguilla)-Vibrio vulnificus interaction in the gills: Role of the RtxA13 toxin.</title>
        <authorList>
            <person name="Callol A."/>
            <person name="Pajuelo D."/>
            <person name="Ebbesson L."/>
            <person name="Teles M."/>
            <person name="MacKenzie S."/>
            <person name="Amaro C."/>
        </authorList>
    </citation>
    <scope>NUCLEOTIDE SEQUENCE</scope>
</reference>
<organism evidence="1">
    <name type="scientific">Anguilla anguilla</name>
    <name type="common">European freshwater eel</name>
    <name type="synonym">Muraena anguilla</name>
    <dbReference type="NCBI Taxonomy" id="7936"/>
    <lineage>
        <taxon>Eukaryota</taxon>
        <taxon>Metazoa</taxon>
        <taxon>Chordata</taxon>
        <taxon>Craniata</taxon>
        <taxon>Vertebrata</taxon>
        <taxon>Euteleostomi</taxon>
        <taxon>Actinopterygii</taxon>
        <taxon>Neopterygii</taxon>
        <taxon>Teleostei</taxon>
        <taxon>Anguilliformes</taxon>
        <taxon>Anguillidae</taxon>
        <taxon>Anguilla</taxon>
    </lineage>
</organism>